<sequence>MSSGHDGDDERFARVGDQRDATGRPARPDRAGAETDPELARDLELTAALRAAGRDAVGPDRATSARMRAAVMAEITGGAAAQAPRESARVLRSPDSGPAGGRGAGRADRTSGTRRTSTRPADGRPAGRASAPQRRSTSRILAKFVTGACAVLLLGAITVLLSRGSLPGEMLYGVKRASESAEIGLTSGQEAKGQRHLDFAATRLEEVSDLIARDTTTAAGTGPAAAGLDPGDAALVLENLRAFGEQARTGSRMILPLAAQPSGPKPAVLAEWAREQSSRLDTLSPSLDSDGRAAATDSQQMLQRLGQRATALGGPTRCESGTESDDLGPLPARECDTTRQPATASPDSSRAASTSSSTTTTTTTTTTSRTSTSTEESSRSSRDSKDDNGVVDDLLPGGEQRESPDPVRVPLPVPLLPQVDVPPLLPGLPGLSLG</sequence>
<accession>A0A4R6UNE6</accession>
<organism evidence="4 5">
    <name type="scientific">Actinomycetospora succinea</name>
    <dbReference type="NCBI Taxonomy" id="663603"/>
    <lineage>
        <taxon>Bacteria</taxon>
        <taxon>Bacillati</taxon>
        <taxon>Actinomycetota</taxon>
        <taxon>Actinomycetes</taxon>
        <taxon>Pseudonocardiales</taxon>
        <taxon>Pseudonocardiaceae</taxon>
        <taxon>Actinomycetospora</taxon>
    </lineage>
</organism>
<reference evidence="4 5" key="1">
    <citation type="submission" date="2019-03" db="EMBL/GenBank/DDBJ databases">
        <title>Genomic Encyclopedia of Type Strains, Phase IV (KMG-IV): sequencing the most valuable type-strain genomes for metagenomic binning, comparative biology and taxonomic classification.</title>
        <authorList>
            <person name="Goeker M."/>
        </authorList>
    </citation>
    <scope>NUCLEOTIDE SEQUENCE [LARGE SCALE GENOMIC DNA]</scope>
    <source>
        <strain evidence="4 5">DSM 45775</strain>
    </source>
</reference>
<keyword evidence="5" id="KW-1185">Reference proteome</keyword>
<gene>
    <name evidence="4" type="ORF">EV188_11579</name>
</gene>
<evidence type="ECO:0000256" key="1">
    <source>
        <dbReference type="SAM" id="MobiDB-lite"/>
    </source>
</evidence>
<evidence type="ECO:0000313" key="4">
    <source>
        <dbReference type="EMBL" id="TDQ46705.1"/>
    </source>
</evidence>
<evidence type="ECO:0000259" key="3">
    <source>
        <dbReference type="Pfam" id="PF18915"/>
    </source>
</evidence>
<feature type="region of interest" description="Disordered" evidence="1">
    <location>
        <begin position="77"/>
        <end position="136"/>
    </location>
</feature>
<dbReference type="InterPro" id="IPR043725">
    <property type="entry name" value="DUF5667"/>
</dbReference>
<feature type="region of interest" description="Disordered" evidence="1">
    <location>
        <begin position="1"/>
        <end position="41"/>
    </location>
</feature>
<dbReference type="Pfam" id="PF18915">
    <property type="entry name" value="DUF5667"/>
    <property type="match status" value="1"/>
</dbReference>
<dbReference type="RefSeq" id="WP_166660175.1">
    <property type="nucleotide sequence ID" value="NZ_BAABHR010000070.1"/>
</dbReference>
<protein>
    <recommendedName>
        <fullName evidence="3">DUF5667 domain-containing protein</fullName>
    </recommendedName>
</protein>
<dbReference type="Proteomes" id="UP000295705">
    <property type="component" value="Unassembled WGS sequence"/>
</dbReference>
<keyword evidence="2" id="KW-0812">Transmembrane</keyword>
<keyword evidence="2" id="KW-0472">Membrane</keyword>
<comment type="caution">
    <text evidence="4">The sequence shown here is derived from an EMBL/GenBank/DDBJ whole genome shotgun (WGS) entry which is preliminary data.</text>
</comment>
<feature type="compositionally biased region" description="Basic and acidic residues" evidence="1">
    <location>
        <begin position="376"/>
        <end position="388"/>
    </location>
</feature>
<proteinExistence type="predicted"/>
<evidence type="ECO:0000313" key="5">
    <source>
        <dbReference type="Proteomes" id="UP000295705"/>
    </source>
</evidence>
<keyword evidence="2" id="KW-1133">Transmembrane helix</keyword>
<name>A0A4R6UNE6_9PSEU</name>
<feature type="compositionally biased region" description="Low complexity" evidence="1">
    <location>
        <begin position="416"/>
        <end position="434"/>
    </location>
</feature>
<evidence type="ECO:0000256" key="2">
    <source>
        <dbReference type="SAM" id="Phobius"/>
    </source>
</evidence>
<feature type="transmembrane region" description="Helical" evidence="2">
    <location>
        <begin position="140"/>
        <end position="161"/>
    </location>
</feature>
<dbReference type="EMBL" id="SNYO01000015">
    <property type="protein sequence ID" value="TDQ46705.1"/>
    <property type="molecule type" value="Genomic_DNA"/>
</dbReference>
<feature type="compositionally biased region" description="Low complexity" evidence="1">
    <location>
        <begin position="341"/>
        <end position="375"/>
    </location>
</feature>
<feature type="region of interest" description="Disordered" evidence="1">
    <location>
        <begin position="279"/>
        <end position="434"/>
    </location>
</feature>
<feature type="domain" description="DUF5667" evidence="3">
    <location>
        <begin position="164"/>
        <end position="216"/>
    </location>
</feature>
<dbReference type="AlphaFoldDB" id="A0A4R6UNE6"/>